<keyword evidence="1" id="KW-0449">Lipoprotein</keyword>
<dbReference type="SUPFAM" id="SSF141318">
    <property type="entry name" value="TM0957-like"/>
    <property type="match status" value="1"/>
</dbReference>
<dbReference type="Proteomes" id="UP000015346">
    <property type="component" value="Unassembled WGS sequence"/>
</dbReference>
<dbReference type="PIRSF" id="PIRSF033535">
    <property type="entry name" value="UCP033535_plp"/>
    <property type="match status" value="1"/>
</dbReference>
<reference evidence="1 2" key="1">
    <citation type="journal article" date="2013" name="Stand. Genomic Sci.">
        <title>Genome sequence of the reddish-pigmented Rubellimicrobium thermophilum type strain (DSM 16684(T)), a member of the Roseobacter clade.</title>
        <authorList>
            <person name="Fiebig A."/>
            <person name="Riedel T."/>
            <person name="Gronow S."/>
            <person name="Petersen J."/>
            <person name="Klenk H.P."/>
            <person name="Goker M."/>
        </authorList>
    </citation>
    <scope>NUCLEOTIDE SEQUENCE [LARGE SCALE GENOMIC DNA]</scope>
    <source>
        <strain evidence="1 2">DSM 16684</strain>
    </source>
</reference>
<dbReference type="HOGENOM" id="CLU_076022_1_0_5"/>
<dbReference type="RefSeq" id="WP_021096667.1">
    <property type="nucleotide sequence ID" value="NZ_KE557320.1"/>
</dbReference>
<organism evidence="1 2">
    <name type="scientific">Rubellimicrobium thermophilum DSM 16684</name>
    <dbReference type="NCBI Taxonomy" id="1123069"/>
    <lineage>
        <taxon>Bacteria</taxon>
        <taxon>Pseudomonadati</taxon>
        <taxon>Pseudomonadota</taxon>
        <taxon>Alphaproteobacteria</taxon>
        <taxon>Rhodobacterales</taxon>
        <taxon>Roseobacteraceae</taxon>
        <taxon>Rubellimicrobium</taxon>
    </lineage>
</organism>
<dbReference type="STRING" id="1123069.ruthe_00558"/>
<protein>
    <submittedName>
        <fullName evidence="1">Putative periplasmic lipoprotein</fullName>
    </submittedName>
</protein>
<name>S9R667_9RHOB</name>
<dbReference type="AlphaFoldDB" id="S9R667"/>
<evidence type="ECO:0000313" key="2">
    <source>
        <dbReference type="Proteomes" id="UP000015346"/>
    </source>
</evidence>
<gene>
    <name evidence="1" type="ORF">ruthe_00558</name>
</gene>
<dbReference type="OrthoDB" id="6631333at2"/>
<keyword evidence="2" id="KW-1185">Reference proteome</keyword>
<dbReference type="EMBL" id="AOLV01000007">
    <property type="protein sequence ID" value="EPX87488.1"/>
    <property type="molecule type" value="Genomic_DNA"/>
</dbReference>
<dbReference type="PROSITE" id="PS51257">
    <property type="entry name" value="PROKAR_LIPOPROTEIN"/>
    <property type="match status" value="1"/>
</dbReference>
<comment type="caution">
    <text evidence="1">The sequence shown here is derived from an EMBL/GenBank/DDBJ whole genome shotgun (WGS) entry which is preliminary data.</text>
</comment>
<accession>S9R667</accession>
<evidence type="ECO:0000313" key="1">
    <source>
        <dbReference type="EMBL" id="EPX87488.1"/>
    </source>
</evidence>
<dbReference type="InterPro" id="IPR036215">
    <property type="entry name" value="TM0957-like_sf"/>
</dbReference>
<sequence length="207" mass="21343">MIRTLLLCLSATALLTGCKIVQKAPQDGADAPASHVEQVVLDSYETQLLPHVSAAAVEFGTLRAALAGGLEAAGAAHGIQAAGGGAWNFLTRGEGMIVGGDRESRAATLDVDADGDGAGDLQIQIGPIVRGTALRDAAPFYVFTDFKDQIEFADLARALNSRATADLALPGGDLTGRSVAFEGAFALRSATDPILLVPTRLVLEDSE</sequence>
<dbReference type="Pfam" id="PF10054">
    <property type="entry name" value="DUF2291"/>
    <property type="match status" value="1"/>
</dbReference>
<proteinExistence type="predicted"/>
<dbReference type="InterPro" id="IPR014582">
    <property type="entry name" value="UCP033535_lipo"/>
</dbReference>